<dbReference type="Gene3D" id="2.180.10.10">
    <property type="entry name" value="RHS repeat-associated core"/>
    <property type="match status" value="1"/>
</dbReference>
<dbReference type="Proteomes" id="UP001430290">
    <property type="component" value="Unassembled WGS sequence"/>
</dbReference>
<dbReference type="SUPFAM" id="SSF53474">
    <property type="entry name" value="alpha/beta-Hydrolases"/>
    <property type="match status" value="1"/>
</dbReference>
<accession>A0ABS7TH92</accession>
<name>A0ABS7TH92_9GAMM</name>
<evidence type="ECO:0000313" key="1">
    <source>
        <dbReference type="EMBL" id="MBZ4187198.1"/>
    </source>
</evidence>
<sequence length="226" mass="24285">MALAIASGAAEARWLSVDPVKAEPNSGQNFNRYKYANNNPYSFTDPDGRRDIYIGGGWDKKSFIGGSQIVQSYAEDQKRLHPDRDIQYFSWKEVDNISAAMSRPLAEGEPLNVIGHSLGGSQAIRHANNSNATVTNLITIDPVGKQAGNGTKPASTGNWVNVTASPATTDRSDSVAKAGRVLFGTTNTSGATTSQTSTAHHGYFNTMMGEVKAQEAIDNSYKKPNE</sequence>
<proteinExistence type="predicted"/>
<reference evidence="1" key="1">
    <citation type="submission" date="2021-09" db="EMBL/GenBank/DDBJ databases">
        <authorList>
            <person name="Wu T."/>
            <person name="Guo S.Z."/>
        </authorList>
    </citation>
    <scope>NUCLEOTIDE SEQUENCE</scope>
    <source>
        <strain evidence="1">RSS-23</strain>
    </source>
</reference>
<dbReference type="InterPro" id="IPR029058">
    <property type="entry name" value="AB_hydrolase_fold"/>
</dbReference>
<dbReference type="InterPro" id="IPR022385">
    <property type="entry name" value="Rhs_assc_core"/>
</dbReference>
<comment type="caution">
    <text evidence="1">The sequence shown here is derived from an EMBL/GenBank/DDBJ whole genome shotgun (WGS) entry which is preliminary data.</text>
</comment>
<keyword evidence="2" id="KW-1185">Reference proteome</keyword>
<evidence type="ECO:0008006" key="3">
    <source>
        <dbReference type="Google" id="ProtNLM"/>
    </source>
</evidence>
<dbReference type="Gene3D" id="3.40.50.1820">
    <property type="entry name" value="alpha/beta hydrolase"/>
    <property type="match status" value="1"/>
</dbReference>
<evidence type="ECO:0000313" key="2">
    <source>
        <dbReference type="Proteomes" id="UP001430290"/>
    </source>
</evidence>
<gene>
    <name evidence="1" type="ORF">K7B09_12790</name>
</gene>
<organism evidence="1 2">
    <name type="scientific">Thermomonas beijingensis</name>
    <dbReference type="NCBI Taxonomy" id="2872701"/>
    <lineage>
        <taxon>Bacteria</taxon>
        <taxon>Pseudomonadati</taxon>
        <taxon>Pseudomonadota</taxon>
        <taxon>Gammaproteobacteria</taxon>
        <taxon>Lysobacterales</taxon>
        <taxon>Lysobacteraceae</taxon>
        <taxon>Thermomonas</taxon>
    </lineage>
</organism>
<dbReference type="NCBIfam" id="TIGR03696">
    <property type="entry name" value="Rhs_assc_core"/>
    <property type="match status" value="1"/>
</dbReference>
<dbReference type="EMBL" id="JAIQDJ010000025">
    <property type="protein sequence ID" value="MBZ4187198.1"/>
    <property type="molecule type" value="Genomic_DNA"/>
</dbReference>
<protein>
    <recommendedName>
        <fullName evidence="3">RHS repeat-associated core domain-containing protein</fullName>
    </recommendedName>
</protein>